<proteinExistence type="predicted"/>
<keyword evidence="2" id="KW-1185">Reference proteome</keyword>
<evidence type="ECO:0000313" key="2">
    <source>
        <dbReference type="Proteomes" id="UP001330749"/>
    </source>
</evidence>
<organism evidence="1 2">
    <name type="scientific">Bacillus xiapuensis</name>
    <dbReference type="NCBI Taxonomy" id="2014075"/>
    <lineage>
        <taxon>Bacteria</taxon>
        <taxon>Bacillati</taxon>
        <taxon>Bacillota</taxon>
        <taxon>Bacilli</taxon>
        <taxon>Bacillales</taxon>
        <taxon>Bacillaceae</taxon>
        <taxon>Bacillus</taxon>
    </lineage>
</organism>
<accession>A0ABU6N7V1</accession>
<reference evidence="1 2" key="1">
    <citation type="submission" date="2023-03" db="EMBL/GenBank/DDBJ databases">
        <title>Bacillus Genome Sequencing.</title>
        <authorList>
            <person name="Dunlap C."/>
        </authorList>
    </citation>
    <scope>NUCLEOTIDE SEQUENCE [LARGE SCALE GENOMIC DNA]</scope>
    <source>
        <strain evidence="1 2">B-14544</strain>
    </source>
</reference>
<dbReference type="RefSeq" id="WP_327967006.1">
    <property type="nucleotide sequence ID" value="NZ_JARMQG010000075.1"/>
</dbReference>
<sequence length="58" mass="6867">MGLDMYLMSAPKINGMNLEEVLLTNGRFHKLKDGDELYERVKPYIKHFEEYGHSWSSF</sequence>
<comment type="caution">
    <text evidence="1">The sequence shown here is derived from an EMBL/GenBank/DDBJ whole genome shotgun (WGS) entry which is preliminary data.</text>
</comment>
<dbReference type="Proteomes" id="UP001330749">
    <property type="component" value="Unassembled WGS sequence"/>
</dbReference>
<dbReference type="EMBL" id="JARMQG010000075">
    <property type="protein sequence ID" value="MED3562099.1"/>
    <property type="molecule type" value="Genomic_DNA"/>
</dbReference>
<protein>
    <submittedName>
        <fullName evidence="1">Uncharacterized protein</fullName>
    </submittedName>
</protein>
<gene>
    <name evidence="1" type="ORF">P4447_06485</name>
</gene>
<name>A0ABU6N7V1_9BACI</name>
<evidence type="ECO:0000313" key="1">
    <source>
        <dbReference type="EMBL" id="MED3562099.1"/>
    </source>
</evidence>